<reference evidence="2 3" key="1">
    <citation type="submission" date="2021-06" db="EMBL/GenBank/DDBJ databases">
        <title>Caerostris extrusa draft genome.</title>
        <authorList>
            <person name="Kono N."/>
            <person name="Arakawa K."/>
        </authorList>
    </citation>
    <scope>NUCLEOTIDE SEQUENCE [LARGE SCALE GENOMIC DNA]</scope>
</reference>
<dbReference type="Proteomes" id="UP001054945">
    <property type="component" value="Unassembled WGS sequence"/>
</dbReference>
<proteinExistence type="predicted"/>
<dbReference type="EMBL" id="BPLR01021144">
    <property type="protein sequence ID" value="GIX86451.1"/>
    <property type="molecule type" value="Genomic_DNA"/>
</dbReference>
<sequence length="94" mass="10283">MALTIALRLIYPMYAARSLHLILTRDLKFVPDGSNPPISGTKLSGKDLGSRKCALCHWAKSRAHNISKIKSQTSSDTPARQSSLNFLSSQNELG</sequence>
<evidence type="ECO:0000313" key="3">
    <source>
        <dbReference type="Proteomes" id="UP001054945"/>
    </source>
</evidence>
<evidence type="ECO:0000313" key="2">
    <source>
        <dbReference type="EMBL" id="GIX86451.1"/>
    </source>
</evidence>
<name>A0AAV4NRC4_CAEEX</name>
<feature type="compositionally biased region" description="Polar residues" evidence="1">
    <location>
        <begin position="68"/>
        <end position="94"/>
    </location>
</feature>
<feature type="region of interest" description="Disordered" evidence="1">
    <location>
        <begin position="67"/>
        <end position="94"/>
    </location>
</feature>
<keyword evidence="3" id="KW-1185">Reference proteome</keyword>
<gene>
    <name evidence="2" type="ORF">CEXT_96801</name>
</gene>
<comment type="caution">
    <text evidence="2">The sequence shown here is derived from an EMBL/GenBank/DDBJ whole genome shotgun (WGS) entry which is preliminary data.</text>
</comment>
<organism evidence="2 3">
    <name type="scientific">Caerostris extrusa</name>
    <name type="common">Bark spider</name>
    <name type="synonym">Caerostris bankana</name>
    <dbReference type="NCBI Taxonomy" id="172846"/>
    <lineage>
        <taxon>Eukaryota</taxon>
        <taxon>Metazoa</taxon>
        <taxon>Ecdysozoa</taxon>
        <taxon>Arthropoda</taxon>
        <taxon>Chelicerata</taxon>
        <taxon>Arachnida</taxon>
        <taxon>Araneae</taxon>
        <taxon>Araneomorphae</taxon>
        <taxon>Entelegynae</taxon>
        <taxon>Araneoidea</taxon>
        <taxon>Araneidae</taxon>
        <taxon>Caerostris</taxon>
    </lineage>
</organism>
<dbReference type="AlphaFoldDB" id="A0AAV4NRC4"/>
<accession>A0AAV4NRC4</accession>
<protein>
    <submittedName>
        <fullName evidence="2">Uncharacterized protein</fullName>
    </submittedName>
</protein>
<evidence type="ECO:0000256" key="1">
    <source>
        <dbReference type="SAM" id="MobiDB-lite"/>
    </source>
</evidence>